<feature type="binding site" evidence="5">
    <location>
        <position position="317"/>
    </location>
    <ligand>
        <name>isopentenyl diphosphate</name>
        <dbReference type="ChEBI" id="CHEBI:128769"/>
    </ligand>
</feature>
<feature type="binding site" evidence="5">
    <location>
        <position position="169"/>
    </location>
    <ligand>
        <name>isopentenyl diphosphate</name>
        <dbReference type="ChEBI" id="CHEBI:128769"/>
    </ligand>
</feature>
<keyword evidence="2 5" id="KW-0479">Metal-binding</keyword>
<evidence type="ECO:0000256" key="3">
    <source>
        <dbReference type="ARBA" id="ARBA00023004"/>
    </source>
</evidence>
<feature type="binding site" evidence="5">
    <location>
        <position position="318"/>
    </location>
    <ligand>
        <name>isopentenyl diphosphate</name>
        <dbReference type="ChEBI" id="CHEBI:128769"/>
    </ligand>
</feature>
<dbReference type="CDD" id="cd13944">
    <property type="entry name" value="lytB_ispH"/>
    <property type="match status" value="1"/>
</dbReference>
<evidence type="ECO:0000256" key="1">
    <source>
        <dbReference type="ARBA" id="ARBA00022485"/>
    </source>
</evidence>
<keyword evidence="5 6" id="KW-0560">Oxidoreductase</keyword>
<comment type="pathway">
    <text evidence="5">Isoprenoid biosynthesis; dimethylallyl diphosphate biosynthesis; dimethylallyl diphosphate from (2E)-4-hydroxy-3-methylbutenyl diphosphate: step 1/1.</text>
</comment>
<feature type="binding site" evidence="5">
    <location>
        <position position="169"/>
    </location>
    <ligand>
        <name>dimethylallyl diphosphate</name>
        <dbReference type="ChEBI" id="CHEBI:57623"/>
    </ligand>
</feature>
<protein>
    <recommendedName>
        <fullName evidence="5">4-hydroxy-3-methylbut-2-enyl diphosphate reductase</fullName>
        <shortName evidence="5">HMBPP reductase</shortName>
        <ecNumber evidence="5">1.17.7.4</ecNumber>
    </recommendedName>
</protein>
<feature type="active site" description="Proton donor" evidence="5">
    <location>
        <position position="221"/>
    </location>
</feature>
<keyword evidence="5" id="KW-0414">Isoprene biosynthesis</keyword>
<dbReference type="NCBIfam" id="NF002188">
    <property type="entry name" value="PRK01045.1-2"/>
    <property type="match status" value="1"/>
</dbReference>
<feature type="binding site" evidence="5">
    <location>
        <position position="319"/>
    </location>
    <ligand>
        <name>isopentenyl diphosphate</name>
        <dbReference type="ChEBI" id="CHEBI:128769"/>
    </ligand>
</feature>
<feature type="binding site" evidence="5">
    <location>
        <position position="318"/>
    </location>
    <ligand>
        <name>(2E)-4-hydroxy-3-methylbut-2-enyl diphosphate</name>
        <dbReference type="ChEBI" id="CHEBI:128753"/>
    </ligand>
</feature>
<evidence type="ECO:0000256" key="4">
    <source>
        <dbReference type="ARBA" id="ARBA00023014"/>
    </source>
</evidence>
<dbReference type="Proteomes" id="UP000533598">
    <property type="component" value="Unassembled WGS sequence"/>
</dbReference>
<comment type="cofactor">
    <cofactor evidence="5">
        <name>[4Fe-4S] cluster</name>
        <dbReference type="ChEBI" id="CHEBI:49883"/>
    </cofactor>
    <text evidence="5">Binds 1 [4Fe-4S] cluster per subunit.</text>
</comment>
<dbReference type="GO" id="GO:0051745">
    <property type="term" value="F:4-hydroxy-3-methylbut-2-enyl diphosphate reductase activity"/>
    <property type="evidence" value="ECO:0007669"/>
    <property type="project" value="UniProtKB-UniRule"/>
</dbReference>
<feature type="binding site" evidence="5">
    <location>
        <position position="361"/>
    </location>
    <ligand>
        <name>dimethylallyl diphosphate</name>
        <dbReference type="ChEBI" id="CHEBI:57623"/>
    </ligand>
</feature>
<comment type="caution">
    <text evidence="6">The sequence shown here is derived from an EMBL/GenBank/DDBJ whole genome shotgun (WGS) entry which is preliminary data.</text>
</comment>
<feature type="binding site" evidence="5">
    <location>
        <position position="219"/>
    </location>
    <ligand>
        <name>isopentenyl diphosphate</name>
        <dbReference type="ChEBI" id="CHEBI:128769"/>
    </ligand>
</feature>
<dbReference type="GO" id="GO:0050992">
    <property type="term" value="P:dimethylallyl diphosphate biosynthetic process"/>
    <property type="evidence" value="ECO:0007669"/>
    <property type="project" value="UniProtKB-UniRule"/>
</dbReference>
<feature type="binding site" evidence="5">
    <location>
        <position position="361"/>
    </location>
    <ligand>
        <name>(2E)-4-hydroxy-3-methylbut-2-enyl diphosphate</name>
        <dbReference type="ChEBI" id="CHEBI:128753"/>
    </ligand>
</feature>
<dbReference type="AlphaFoldDB" id="A0A7W7FY50"/>
<feature type="binding site" evidence="5">
    <location>
        <position position="318"/>
    </location>
    <ligand>
        <name>dimethylallyl diphosphate</name>
        <dbReference type="ChEBI" id="CHEBI:57623"/>
    </ligand>
</feature>
<dbReference type="EC" id="1.17.7.4" evidence="5"/>
<dbReference type="Gene3D" id="3.40.50.11270">
    <property type="match status" value="1"/>
</dbReference>
<feature type="binding site" evidence="5">
    <location>
        <position position="259"/>
    </location>
    <ligand>
        <name>(2E)-4-hydroxy-3-methylbut-2-enyl diphosphate</name>
        <dbReference type="ChEBI" id="CHEBI:128753"/>
    </ligand>
</feature>
<keyword evidence="4 5" id="KW-0411">Iron-sulfur</keyword>
<organism evidence="6 7">
    <name type="scientific">Crossiella cryophila</name>
    <dbReference type="NCBI Taxonomy" id="43355"/>
    <lineage>
        <taxon>Bacteria</taxon>
        <taxon>Bacillati</taxon>
        <taxon>Actinomycetota</taxon>
        <taxon>Actinomycetes</taxon>
        <taxon>Pseudonocardiales</taxon>
        <taxon>Pseudonocardiaceae</taxon>
        <taxon>Crossiella</taxon>
    </lineage>
</organism>
<gene>
    <name evidence="5" type="primary">ispH</name>
    <name evidence="6" type="ORF">HNR67_005807</name>
</gene>
<feature type="binding site" evidence="5">
    <location>
        <position position="317"/>
    </location>
    <ligand>
        <name>(2E)-4-hydroxy-3-methylbut-2-enyl diphosphate</name>
        <dbReference type="ChEBI" id="CHEBI:128753"/>
    </ligand>
</feature>
<comment type="function">
    <text evidence="5">Catalyzes the conversion of 1-hydroxy-2-methyl-2-(E)-butenyl 4-diphosphate (HMBPP) into a mixture of isopentenyl diphosphate (IPP) and dimethylallyl diphosphate (DMAPP). Acts in the terminal step of the DOXP/MEP pathway for isoprenoid precursor biosynthesis.</text>
</comment>
<dbReference type="UniPathway" id="UPA00059">
    <property type="reaction ID" value="UER00105"/>
</dbReference>
<feature type="binding site" evidence="5">
    <location>
        <position position="319"/>
    </location>
    <ligand>
        <name>(2E)-4-hydroxy-3-methylbut-2-enyl diphosphate</name>
        <dbReference type="ChEBI" id="CHEBI:128753"/>
    </ligand>
</feature>
<feature type="binding site" evidence="5">
    <location>
        <position position="169"/>
    </location>
    <ligand>
        <name>(2E)-4-hydroxy-3-methylbut-2-enyl diphosphate</name>
        <dbReference type="ChEBI" id="CHEBI:128753"/>
    </ligand>
</feature>
<keyword evidence="7" id="KW-1185">Reference proteome</keyword>
<accession>A0A7W7FY50</accession>
<dbReference type="Gene3D" id="3.40.1010.20">
    <property type="entry name" value="4-hydroxy-3-methylbut-2-enyl diphosphate reductase, catalytic domain"/>
    <property type="match status" value="2"/>
</dbReference>
<dbReference type="NCBIfam" id="NF002190">
    <property type="entry name" value="PRK01045.1-4"/>
    <property type="match status" value="1"/>
</dbReference>
<keyword evidence="1 5" id="KW-0004">4Fe-4S</keyword>
<dbReference type="InterPro" id="IPR003451">
    <property type="entry name" value="LytB/IspH"/>
</dbReference>
<evidence type="ECO:0000256" key="5">
    <source>
        <dbReference type="HAMAP-Rule" id="MF_00191"/>
    </source>
</evidence>
<dbReference type="UniPathway" id="UPA00056">
    <property type="reaction ID" value="UER00097"/>
</dbReference>
<dbReference type="GO" id="GO:0019288">
    <property type="term" value="P:isopentenyl diphosphate biosynthetic process, methylerythritol 4-phosphate pathway"/>
    <property type="evidence" value="ECO:0007669"/>
    <property type="project" value="UniProtKB-UniRule"/>
</dbReference>
<dbReference type="PANTHER" id="PTHR30426:SF0">
    <property type="entry name" value="4-HYDROXY-3-METHYLBUT-2-ENYL DIPHOSPHATE REDUCTASE"/>
    <property type="match status" value="1"/>
</dbReference>
<evidence type="ECO:0000313" key="7">
    <source>
        <dbReference type="Proteomes" id="UP000533598"/>
    </source>
</evidence>
<dbReference type="GO" id="GO:0046872">
    <property type="term" value="F:metal ion binding"/>
    <property type="evidence" value="ECO:0007669"/>
    <property type="project" value="UniProtKB-KW"/>
</dbReference>
<feature type="binding site" evidence="5">
    <location>
        <position position="136"/>
    </location>
    <ligand>
        <name>isopentenyl diphosphate</name>
        <dbReference type="ChEBI" id="CHEBI:128769"/>
    </ligand>
</feature>
<dbReference type="RefSeq" id="WP_185005407.1">
    <property type="nucleotide sequence ID" value="NZ_BAAAUI010000001.1"/>
</dbReference>
<dbReference type="GO" id="GO:0051539">
    <property type="term" value="F:4 iron, 4 sulfur cluster binding"/>
    <property type="evidence" value="ECO:0007669"/>
    <property type="project" value="UniProtKB-UniRule"/>
</dbReference>
<comment type="pathway">
    <text evidence="5">Isoprenoid biosynthesis; isopentenyl diphosphate biosynthesis via DXP pathway; isopentenyl diphosphate from 1-deoxy-D-xylulose 5-phosphate: step 6/6.</text>
</comment>
<comment type="catalytic activity">
    <reaction evidence="5">
        <text>dimethylallyl diphosphate + 2 oxidized [2Fe-2S]-[ferredoxin] + H2O = (2E)-4-hydroxy-3-methylbut-2-enyl diphosphate + 2 reduced [2Fe-2S]-[ferredoxin] + 2 H(+)</text>
        <dbReference type="Rhea" id="RHEA:24825"/>
        <dbReference type="Rhea" id="RHEA-COMP:10000"/>
        <dbReference type="Rhea" id="RHEA-COMP:10001"/>
        <dbReference type="ChEBI" id="CHEBI:15377"/>
        <dbReference type="ChEBI" id="CHEBI:15378"/>
        <dbReference type="ChEBI" id="CHEBI:33737"/>
        <dbReference type="ChEBI" id="CHEBI:33738"/>
        <dbReference type="ChEBI" id="CHEBI:57623"/>
        <dbReference type="ChEBI" id="CHEBI:128753"/>
        <dbReference type="EC" id="1.17.7.4"/>
    </reaction>
</comment>
<feature type="binding site" evidence="5">
    <location>
        <position position="136"/>
    </location>
    <ligand>
        <name>(2E)-4-hydroxy-3-methylbut-2-enyl diphosphate</name>
        <dbReference type="ChEBI" id="CHEBI:128753"/>
    </ligand>
</feature>
<dbReference type="EMBL" id="JACHMH010000001">
    <property type="protein sequence ID" value="MBB4679689.1"/>
    <property type="molecule type" value="Genomic_DNA"/>
</dbReference>
<feature type="binding site" evidence="5">
    <location>
        <position position="136"/>
    </location>
    <ligand>
        <name>dimethylallyl diphosphate</name>
        <dbReference type="ChEBI" id="CHEBI:57623"/>
    </ligand>
</feature>
<feature type="binding site" evidence="5">
    <location>
        <position position="289"/>
    </location>
    <ligand>
        <name>[4Fe-4S] cluster</name>
        <dbReference type="ChEBI" id="CHEBI:49883"/>
    </ligand>
</feature>
<feature type="binding site" evidence="5">
    <location>
        <position position="107"/>
    </location>
    <ligand>
        <name>[4Fe-4S] cluster</name>
        <dbReference type="ChEBI" id="CHEBI:49883"/>
    </ligand>
</feature>
<feature type="binding site" evidence="5">
    <location>
        <position position="361"/>
    </location>
    <ligand>
        <name>isopentenyl diphosphate</name>
        <dbReference type="ChEBI" id="CHEBI:128769"/>
    </ligand>
</feature>
<dbReference type="GO" id="GO:0016114">
    <property type="term" value="P:terpenoid biosynthetic process"/>
    <property type="evidence" value="ECO:0007669"/>
    <property type="project" value="UniProtKB-UniRule"/>
</dbReference>
<feature type="binding site" evidence="5">
    <location>
        <position position="219"/>
    </location>
    <ligand>
        <name>dimethylallyl diphosphate</name>
        <dbReference type="ChEBI" id="CHEBI:57623"/>
    </ligand>
</feature>
<name>A0A7W7FY50_9PSEU</name>
<comment type="similarity">
    <text evidence="5">Belongs to the IspH family.</text>
</comment>
<dbReference type="Pfam" id="PF02401">
    <property type="entry name" value="LYTB"/>
    <property type="match status" value="1"/>
</dbReference>
<evidence type="ECO:0000256" key="2">
    <source>
        <dbReference type="ARBA" id="ARBA00022723"/>
    </source>
</evidence>
<dbReference type="HAMAP" id="MF_00191">
    <property type="entry name" value="IspH"/>
    <property type="match status" value="1"/>
</dbReference>
<feature type="binding site" evidence="5">
    <location>
        <position position="219"/>
    </location>
    <ligand>
        <name>(2E)-4-hydroxy-3-methylbut-2-enyl diphosphate</name>
        <dbReference type="ChEBI" id="CHEBI:128753"/>
    </ligand>
</feature>
<dbReference type="PANTHER" id="PTHR30426">
    <property type="entry name" value="4-HYDROXY-3-METHYLBUT-2-ENYL DIPHOSPHATE REDUCTASE"/>
    <property type="match status" value="1"/>
</dbReference>
<evidence type="ECO:0000313" key="6">
    <source>
        <dbReference type="EMBL" id="MBB4679689.1"/>
    </source>
</evidence>
<feature type="binding site" evidence="5">
    <location>
        <position position="191"/>
    </location>
    <ligand>
        <name>[4Fe-4S] cluster</name>
        <dbReference type="ChEBI" id="CHEBI:49883"/>
    </ligand>
</feature>
<comment type="catalytic activity">
    <reaction evidence="5">
        <text>isopentenyl diphosphate + 2 oxidized [2Fe-2S]-[ferredoxin] + H2O = (2E)-4-hydroxy-3-methylbut-2-enyl diphosphate + 2 reduced [2Fe-2S]-[ferredoxin] + 2 H(+)</text>
        <dbReference type="Rhea" id="RHEA:24488"/>
        <dbReference type="Rhea" id="RHEA-COMP:10000"/>
        <dbReference type="Rhea" id="RHEA-COMP:10001"/>
        <dbReference type="ChEBI" id="CHEBI:15377"/>
        <dbReference type="ChEBI" id="CHEBI:15378"/>
        <dbReference type="ChEBI" id="CHEBI:33737"/>
        <dbReference type="ChEBI" id="CHEBI:33738"/>
        <dbReference type="ChEBI" id="CHEBI:128753"/>
        <dbReference type="ChEBI" id="CHEBI:128769"/>
        <dbReference type="EC" id="1.17.7.4"/>
    </reaction>
</comment>
<sequence length="412" mass="43753">MVNAPPGGVLVADLLHDPEGEHLPCPAAPLLAGELVRHGVPVVTAPLPLNGPRTHHTWFDRGRLGPAGLGGASQPGAPEDLLRAAINAWAKVAGPRRILLASPRSFCAGVERAIEIVERTLETRTNPVYVRKQIVHNTYVVEDLAARGAIFVDELDEVPDGSTVVFSAHGVSPAVRTEANERGLEVIDGTCPLVTKVHAEARRYAARGDTIVLIGHAGHEEVEGTLGEAPEATILVETPADVVGLDLAGHQQVSYLTQTTLAIDETAEVIDALRTKFPRLHEPPTEDICYATTNRQHSLQAVIEESDLVLVVGSTNSSNSVRLVELSRRQGTPAQLIDRAGDIRPEWLAGVSAVGLTAGASAPPALVEEVVTALGGLGAVSRQEREVTRETVHFGLPAAVRRKGQPHDRPTP</sequence>
<dbReference type="NCBIfam" id="TIGR00216">
    <property type="entry name" value="ispH_lytB"/>
    <property type="match status" value="1"/>
</dbReference>
<proteinExistence type="inferred from homology"/>
<reference evidence="6 7" key="1">
    <citation type="submission" date="2020-08" db="EMBL/GenBank/DDBJ databases">
        <title>Sequencing the genomes of 1000 actinobacteria strains.</title>
        <authorList>
            <person name="Klenk H.-P."/>
        </authorList>
    </citation>
    <scope>NUCLEOTIDE SEQUENCE [LARGE SCALE GENOMIC DNA]</scope>
    <source>
        <strain evidence="6 7">DSM 44230</strain>
    </source>
</reference>
<feature type="binding site" evidence="5">
    <location>
        <position position="319"/>
    </location>
    <ligand>
        <name>dimethylallyl diphosphate</name>
        <dbReference type="ChEBI" id="CHEBI:57623"/>
    </ligand>
</feature>
<dbReference type="SMR" id="A0A7W7FY50"/>
<feature type="binding site" evidence="5">
    <location>
        <position position="317"/>
    </location>
    <ligand>
        <name>dimethylallyl diphosphate</name>
        <dbReference type="ChEBI" id="CHEBI:57623"/>
    </ligand>
</feature>
<keyword evidence="3 5" id="KW-0408">Iron</keyword>